<dbReference type="Pfam" id="PF13701">
    <property type="entry name" value="DDE_Tnp_1_4"/>
    <property type="match status" value="1"/>
</dbReference>
<name>A0ABS1H6T7_9BACL</name>
<dbReference type="InterPro" id="IPR025668">
    <property type="entry name" value="Tnp_DDE_dom"/>
</dbReference>
<feature type="domain" description="Transposase DDE" evidence="1">
    <location>
        <begin position="1"/>
        <end position="163"/>
    </location>
</feature>
<evidence type="ECO:0000313" key="3">
    <source>
        <dbReference type="Proteomes" id="UP000618943"/>
    </source>
</evidence>
<evidence type="ECO:0000259" key="1">
    <source>
        <dbReference type="Pfam" id="PF13701"/>
    </source>
</evidence>
<sequence length="184" mass="21183">SKGVVAFLEPVLIHFKDRYPHCPIIIRADSGFATPELYKLCEKYEVYFVIRLKANAKLNSFAQELEAQITKNLDVTLEPSVFYKEISYKAASWETARRVVTKLEKPADELLCTYTFIVTNLTANTKNIMNIYQNRGAMENFIKEGKNGFAFDWLSSHSQKTNANVSKWRCWPITFIIGFGECVY</sequence>
<feature type="non-terminal residue" evidence="2">
    <location>
        <position position="1"/>
    </location>
</feature>
<evidence type="ECO:0000313" key="2">
    <source>
        <dbReference type="EMBL" id="MBK3495133.1"/>
    </source>
</evidence>
<dbReference type="InterPro" id="IPR012337">
    <property type="entry name" value="RNaseH-like_sf"/>
</dbReference>
<organism evidence="2 3">
    <name type="scientific">Viridibacillus soli</name>
    <dbReference type="NCBI Taxonomy" id="2798301"/>
    <lineage>
        <taxon>Bacteria</taxon>
        <taxon>Bacillati</taxon>
        <taxon>Bacillota</taxon>
        <taxon>Bacilli</taxon>
        <taxon>Bacillales</taxon>
        <taxon>Caryophanaceae</taxon>
        <taxon>Viridibacillus</taxon>
    </lineage>
</organism>
<protein>
    <submittedName>
        <fullName evidence="2">Transposase</fullName>
    </submittedName>
</protein>
<comment type="caution">
    <text evidence="2">The sequence shown here is derived from an EMBL/GenBank/DDBJ whole genome shotgun (WGS) entry which is preliminary data.</text>
</comment>
<gene>
    <name evidence="2" type="ORF">JFL43_09745</name>
</gene>
<keyword evidence="3" id="KW-1185">Reference proteome</keyword>
<proteinExistence type="predicted"/>
<accession>A0ABS1H6T7</accession>
<dbReference type="SUPFAM" id="SSF53098">
    <property type="entry name" value="Ribonuclease H-like"/>
    <property type="match status" value="1"/>
</dbReference>
<dbReference type="Proteomes" id="UP000618943">
    <property type="component" value="Unassembled WGS sequence"/>
</dbReference>
<dbReference type="EMBL" id="JAEOAH010000010">
    <property type="protein sequence ID" value="MBK3495133.1"/>
    <property type="molecule type" value="Genomic_DNA"/>
</dbReference>
<reference evidence="2 3" key="1">
    <citation type="submission" date="2020-12" db="EMBL/GenBank/DDBJ databases">
        <title>YIM B01967 draft genome.</title>
        <authorList>
            <person name="Yan X."/>
        </authorList>
    </citation>
    <scope>NUCLEOTIDE SEQUENCE [LARGE SCALE GENOMIC DNA]</scope>
    <source>
        <strain evidence="2 3">YIM B01967</strain>
    </source>
</reference>